<organism evidence="1 2">
    <name type="scientific">Paramylibacter kogurei</name>
    <dbReference type="NCBI Taxonomy" id="1889778"/>
    <lineage>
        <taxon>Bacteria</taxon>
        <taxon>Pseudomonadati</taxon>
        <taxon>Pseudomonadota</taxon>
        <taxon>Alphaproteobacteria</taxon>
        <taxon>Rhodobacterales</taxon>
        <taxon>Paracoccaceae</taxon>
        <taxon>Paramylibacter</taxon>
    </lineage>
</organism>
<comment type="caution">
    <text evidence="1">The sequence shown here is derived from an EMBL/GenBank/DDBJ whole genome shotgun (WGS) entry which is preliminary data.</text>
</comment>
<proteinExistence type="predicted"/>
<accession>A0A2G5K7W8</accession>
<dbReference type="EMBL" id="MDGM01000012">
    <property type="protein sequence ID" value="PIB24960.1"/>
    <property type="molecule type" value="Genomic_DNA"/>
</dbReference>
<dbReference type="RefSeq" id="WP_099593777.1">
    <property type="nucleotide sequence ID" value="NZ_MDGM01000012.1"/>
</dbReference>
<reference evidence="1 2" key="1">
    <citation type="submission" date="2016-08" db="EMBL/GenBank/DDBJ databases">
        <title>Draft genome of Amylibacter sp. strain 4G11.</title>
        <authorList>
            <person name="Wong S.-K."/>
            <person name="Hamasaki K."/>
            <person name="Yoshizawa S."/>
        </authorList>
    </citation>
    <scope>NUCLEOTIDE SEQUENCE [LARGE SCALE GENOMIC DNA]</scope>
    <source>
        <strain evidence="1 2">4G11</strain>
    </source>
</reference>
<name>A0A2G5K7W8_9RHOB</name>
<protein>
    <submittedName>
        <fullName evidence="1">Phage tail protein</fullName>
    </submittedName>
</protein>
<evidence type="ECO:0000313" key="2">
    <source>
        <dbReference type="Proteomes" id="UP000231516"/>
    </source>
</evidence>
<gene>
    <name evidence="1" type="ORF">BFP76_07345</name>
</gene>
<dbReference type="OrthoDB" id="8448547at2"/>
<dbReference type="Proteomes" id="UP000231516">
    <property type="component" value="Unassembled WGS sequence"/>
</dbReference>
<dbReference type="AlphaFoldDB" id="A0A2G5K7W8"/>
<sequence length="220" mass="22511">MADYISDIQDLDTQLDQLEGAISATTKVSAAFQAELAGMETSISAAGQQAGHLNKNLSSGLKSAFSDLVFEGAKLSDVLRNVAMSMIESTFNSSIAPLTDALGGALTAGLTGLFSGGLAFEKGGAFSQGRVMPFAKGGVVTAPTTFPMRGGTGLMGEAGPEAIMPLSRGADGALGVRTNGGGSVTVNMNITSPDVESFRRSQTQVAAGLNRAVQRGRRNF</sequence>
<evidence type="ECO:0000313" key="1">
    <source>
        <dbReference type="EMBL" id="PIB24960.1"/>
    </source>
</evidence>
<keyword evidence="2" id="KW-1185">Reference proteome</keyword>